<feature type="transmembrane region" description="Helical" evidence="1">
    <location>
        <begin position="191"/>
        <end position="216"/>
    </location>
</feature>
<keyword evidence="1" id="KW-1133">Transmembrane helix</keyword>
<dbReference type="EMBL" id="RCYZ01000001">
    <property type="protein sequence ID" value="TPG72464.1"/>
    <property type="molecule type" value="Genomic_DNA"/>
</dbReference>
<keyword evidence="3" id="KW-1185">Reference proteome</keyword>
<feature type="transmembrane region" description="Helical" evidence="1">
    <location>
        <begin position="160"/>
        <end position="185"/>
    </location>
</feature>
<dbReference type="CDD" id="cd05709">
    <property type="entry name" value="S2P-M50"/>
    <property type="match status" value="1"/>
</dbReference>
<evidence type="ECO:0000313" key="2">
    <source>
        <dbReference type="EMBL" id="TPG72464.1"/>
    </source>
</evidence>
<reference evidence="2 3" key="1">
    <citation type="journal article" date="2019" name="Environ. Microbiol.">
        <title>Species interactions and distinct microbial communities in high Arctic permafrost affected cryosols are associated with the CH4 and CO2 gas fluxes.</title>
        <authorList>
            <person name="Altshuler I."/>
            <person name="Hamel J."/>
            <person name="Turney S."/>
            <person name="Magnuson E."/>
            <person name="Levesque R."/>
            <person name="Greer C."/>
            <person name="Whyte L.G."/>
        </authorList>
    </citation>
    <scope>NUCLEOTIDE SEQUENCE [LARGE SCALE GENOMIC DNA]</scope>
    <source>
        <strain evidence="2 3">S9.2P</strain>
    </source>
</reference>
<dbReference type="AlphaFoldDB" id="A0A502HEL7"/>
<keyword evidence="1" id="KW-0472">Membrane</keyword>
<organism evidence="2 3">
    <name type="scientific">Hymenobacter nivis</name>
    <dbReference type="NCBI Taxonomy" id="1850093"/>
    <lineage>
        <taxon>Bacteria</taxon>
        <taxon>Pseudomonadati</taxon>
        <taxon>Bacteroidota</taxon>
        <taxon>Cytophagia</taxon>
        <taxon>Cytophagales</taxon>
        <taxon>Hymenobacteraceae</taxon>
        <taxon>Hymenobacter</taxon>
    </lineage>
</organism>
<proteinExistence type="predicted"/>
<gene>
    <name evidence="2" type="ORF">EAH73_04360</name>
</gene>
<evidence type="ECO:0000313" key="3">
    <source>
        <dbReference type="Proteomes" id="UP000317646"/>
    </source>
</evidence>
<protein>
    <submittedName>
        <fullName evidence="2">M50 family peptidase</fullName>
    </submittedName>
</protein>
<name>A0A502HEL7_9BACT</name>
<dbReference type="Proteomes" id="UP000317646">
    <property type="component" value="Unassembled WGS sequence"/>
</dbReference>
<keyword evidence="1" id="KW-0812">Transmembrane</keyword>
<sequence length="435" mass="45902">MQPVCLPVACPWPARGLRYRRGQGARALGYRRPAAPCKTMKNLRKLLFLVLYAALGAALGTLGAKYGLRLPHHAAWGRGQAAGLLALLPVAWLLAVLLHELGHVLAGQWQGFRFCWLAVGPLLWKREAGRLRLAWNTNLNLAGGMALCLPPPAGDLRRRFMAFAAGGPLGSAAWAATALGTYALLPIPASAVGQVLAASLAASGSISALLTLLTLIPVHVGGFYSDGSRLLHLWRGDAAGQLDLALLTVMAHSTAGTRPRHLPQGPLAAAAALPPELPMQAYAHYYRYLGALDAQQIAQAGQHLAAYRTQLLRQPVGLQASGWLESAFFAAAYEYDLPTARAFRARAQPSVLVTADVLARVEAALARLAGEPAPALAFAQAALRALPRSVDQGSAHLYAEWLADTVRWAAGPAEPPLRAGGSPGAGQPLAGFLHQ</sequence>
<accession>A0A502HEL7</accession>
<evidence type="ECO:0000256" key="1">
    <source>
        <dbReference type="SAM" id="Phobius"/>
    </source>
</evidence>
<feature type="transmembrane region" description="Helical" evidence="1">
    <location>
        <begin position="80"/>
        <end position="98"/>
    </location>
</feature>
<comment type="caution">
    <text evidence="2">The sequence shown here is derived from an EMBL/GenBank/DDBJ whole genome shotgun (WGS) entry which is preliminary data.</text>
</comment>
<feature type="transmembrane region" description="Helical" evidence="1">
    <location>
        <begin position="46"/>
        <end position="68"/>
    </location>
</feature>